<feature type="non-terminal residue" evidence="2">
    <location>
        <position position="104"/>
    </location>
</feature>
<keyword evidence="2" id="KW-0489">Methyltransferase</keyword>
<feature type="non-terminal residue" evidence="2">
    <location>
        <position position="1"/>
    </location>
</feature>
<reference evidence="2 3" key="1">
    <citation type="submission" date="2023-08" db="EMBL/GenBank/DDBJ databases">
        <title>Black Yeasts Isolated from many extreme environments.</title>
        <authorList>
            <person name="Coleine C."/>
            <person name="Stajich J.E."/>
            <person name="Selbmann L."/>
        </authorList>
    </citation>
    <scope>NUCLEOTIDE SEQUENCE [LARGE SCALE GENOMIC DNA]</scope>
    <source>
        <strain evidence="2 3">CCFEE 536</strain>
    </source>
</reference>
<evidence type="ECO:0000313" key="3">
    <source>
        <dbReference type="Proteomes" id="UP001357485"/>
    </source>
</evidence>
<comment type="caution">
    <text evidence="2">The sequence shown here is derived from an EMBL/GenBank/DDBJ whole genome shotgun (WGS) entry which is preliminary data.</text>
</comment>
<dbReference type="EMBL" id="JAVRRA010020308">
    <property type="protein sequence ID" value="KAK5167940.1"/>
    <property type="molecule type" value="Genomic_DNA"/>
</dbReference>
<gene>
    <name evidence="2" type="primary">TRM7</name>
    <name evidence="2" type="ORF">LTR16_011937</name>
</gene>
<feature type="region of interest" description="Disordered" evidence="1">
    <location>
        <begin position="21"/>
        <end position="40"/>
    </location>
</feature>
<organism evidence="2 3">
    <name type="scientific">Cryomyces antarcticus</name>
    <dbReference type="NCBI Taxonomy" id="329879"/>
    <lineage>
        <taxon>Eukaryota</taxon>
        <taxon>Fungi</taxon>
        <taxon>Dikarya</taxon>
        <taxon>Ascomycota</taxon>
        <taxon>Pezizomycotina</taxon>
        <taxon>Dothideomycetes</taxon>
        <taxon>Dothideomycetes incertae sedis</taxon>
        <taxon>Cryomyces</taxon>
    </lineage>
</organism>
<name>A0ABR0LHV9_9PEZI</name>
<evidence type="ECO:0000256" key="1">
    <source>
        <dbReference type="SAM" id="MobiDB-lite"/>
    </source>
</evidence>
<keyword evidence="2" id="KW-0808">Transferase</keyword>
<dbReference type="GO" id="GO:0008168">
    <property type="term" value="F:methyltransferase activity"/>
    <property type="evidence" value="ECO:0007669"/>
    <property type="project" value="UniProtKB-KW"/>
</dbReference>
<accession>A0ABR0LHV9</accession>
<protein>
    <submittedName>
        <fullName evidence="2">tRNA (Uridine-2'-O-)-methyltransferase trm7</fullName>
        <ecNumber evidence="2">2.1.1.205</ecNumber>
    </submittedName>
</protein>
<proteinExistence type="predicted"/>
<dbReference type="GO" id="GO:0032259">
    <property type="term" value="P:methylation"/>
    <property type="evidence" value="ECO:0007669"/>
    <property type="project" value="UniProtKB-KW"/>
</dbReference>
<dbReference type="EC" id="2.1.1.205" evidence="2"/>
<keyword evidence="3" id="KW-1185">Reference proteome</keyword>
<sequence length="104" mass="11216">TLREDGVTVLNLDQYEAESVQEHGAAVNAPKTESKEQQLSGNDMRWIPAFLACGDLSAFDADATYHLPGDHVSLDPVQPPTAPPYKRALELRRKAGGAEGKTKG</sequence>
<dbReference type="Proteomes" id="UP001357485">
    <property type="component" value="Unassembled WGS sequence"/>
</dbReference>
<evidence type="ECO:0000313" key="2">
    <source>
        <dbReference type="EMBL" id="KAK5167940.1"/>
    </source>
</evidence>